<proteinExistence type="predicted"/>
<keyword evidence="5" id="KW-0350">Heme biosynthesis</keyword>
<dbReference type="AlphaFoldDB" id="A0A6J5Y8D3"/>
<sequence>MSPHVVVIGAGIAGLTAAYSLLADATAPGGRSSRNVTVLEATARVGGRIQSGEFAGHTVDCGADAFLARVPDAVDLCRELGLAHLLTSPVSSSAGVWTRGGLHRLPGGLVLGVPTDLEALAASGIISPDGVARAALDLDRTEWIDGPPGPDPDGVDDQSVGWLIRSRLGDEVFERLVAPLLAGVNAGDADKLSLAAGAGQLASAARIHPSLIVSLRRQLETARAAGADPAAPVFNGLSGGTQLLTDTLHTRILELGGEVRLSAPVTGLHHSDGQWLMETPSGAVAADAVVLALPAAPAAGLLAEHAPQGAADLARLEYASVAMITVAVQRHALGCDLDGSGFLVALTDRLPALTACSWASSKWAHLADPDVAILRVSAGRHGDTAALELDDHALAAAIHHDLGTTMGLDEPFVACRITRWNDALPQFRAGHLGRVRALHDELMAGSAGLTVAGAAHEGLGIPACIRQGRKAALDLAEQGF</sequence>
<dbReference type="PANTHER" id="PTHR42923">
    <property type="entry name" value="PROTOPORPHYRINOGEN OXIDASE"/>
    <property type="match status" value="1"/>
</dbReference>
<evidence type="ECO:0000256" key="2">
    <source>
        <dbReference type="ARBA" id="ARBA00022630"/>
    </source>
</evidence>
<dbReference type="Gene3D" id="1.10.3110.10">
    <property type="entry name" value="protoporphyrinogen ix oxidase, domain 3"/>
    <property type="match status" value="1"/>
</dbReference>
<dbReference type="Gene3D" id="3.90.660.20">
    <property type="entry name" value="Protoporphyrinogen oxidase, mitochondrial, domain 2"/>
    <property type="match status" value="1"/>
</dbReference>
<dbReference type="EMBL" id="CAEMXZ010000003">
    <property type="protein sequence ID" value="CAB4322410.1"/>
    <property type="molecule type" value="Genomic_DNA"/>
</dbReference>
<comment type="cofactor">
    <cofactor evidence="1">
        <name>FAD</name>
        <dbReference type="ChEBI" id="CHEBI:57692"/>
    </cofactor>
</comment>
<dbReference type="InterPro" id="IPR002937">
    <property type="entry name" value="Amino_oxidase"/>
</dbReference>
<reference evidence="8" key="1">
    <citation type="submission" date="2020-05" db="EMBL/GenBank/DDBJ databases">
        <authorList>
            <person name="Chiriac C."/>
            <person name="Salcher M."/>
            <person name="Ghai R."/>
            <person name="Kavagutti S V."/>
        </authorList>
    </citation>
    <scope>NUCLEOTIDE SEQUENCE</scope>
</reference>
<dbReference type="SUPFAM" id="SSF51905">
    <property type="entry name" value="FAD/NAD(P)-binding domain"/>
    <property type="match status" value="1"/>
</dbReference>
<dbReference type="NCBIfam" id="TIGR00562">
    <property type="entry name" value="proto_IX_ox"/>
    <property type="match status" value="1"/>
</dbReference>
<keyword evidence="4" id="KW-0560">Oxidoreductase</keyword>
<organism evidence="8">
    <name type="scientific">freshwater metagenome</name>
    <dbReference type="NCBI Taxonomy" id="449393"/>
    <lineage>
        <taxon>unclassified sequences</taxon>
        <taxon>metagenomes</taxon>
        <taxon>ecological metagenomes</taxon>
    </lineage>
</organism>
<dbReference type="GO" id="GO:0004729">
    <property type="term" value="F:oxygen-dependent protoporphyrinogen oxidase activity"/>
    <property type="evidence" value="ECO:0007669"/>
    <property type="project" value="InterPro"/>
</dbReference>
<accession>A0A6J5Y8D3</accession>
<evidence type="ECO:0000256" key="4">
    <source>
        <dbReference type="ARBA" id="ARBA00023002"/>
    </source>
</evidence>
<dbReference type="Gene3D" id="3.50.50.60">
    <property type="entry name" value="FAD/NAD(P)-binding domain"/>
    <property type="match status" value="1"/>
</dbReference>
<evidence type="ECO:0000313" key="9">
    <source>
        <dbReference type="EMBL" id="CAB4935371.1"/>
    </source>
</evidence>
<evidence type="ECO:0000256" key="3">
    <source>
        <dbReference type="ARBA" id="ARBA00022827"/>
    </source>
</evidence>
<dbReference type="EMBL" id="CAFBNC010000037">
    <property type="protein sequence ID" value="CAB4935371.1"/>
    <property type="molecule type" value="Genomic_DNA"/>
</dbReference>
<evidence type="ECO:0000256" key="5">
    <source>
        <dbReference type="ARBA" id="ARBA00023133"/>
    </source>
</evidence>
<name>A0A6J5Y8D3_9ZZZZ</name>
<feature type="domain" description="Amine oxidase" evidence="7">
    <location>
        <begin position="12"/>
        <end position="472"/>
    </location>
</feature>
<evidence type="ECO:0000256" key="6">
    <source>
        <dbReference type="ARBA" id="ARBA00023444"/>
    </source>
</evidence>
<dbReference type="SUPFAM" id="SSF54373">
    <property type="entry name" value="FAD-linked reductases, C-terminal domain"/>
    <property type="match status" value="1"/>
</dbReference>
<gene>
    <name evidence="8" type="ORF">UFOPK1392_00144</name>
    <name evidence="9" type="ORF">UFOPK3733_00930</name>
</gene>
<dbReference type="GO" id="GO:0006783">
    <property type="term" value="P:heme biosynthetic process"/>
    <property type="evidence" value="ECO:0007669"/>
    <property type="project" value="UniProtKB-KW"/>
</dbReference>
<keyword evidence="3" id="KW-0274">FAD</keyword>
<dbReference type="PANTHER" id="PTHR42923:SF3">
    <property type="entry name" value="PROTOPORPHYRINOGEN OXIDASE"/>
    <property type="match status" value="1"/>
</dbReference>
<dbReference type="InterPro" id="IPR004572">
    <property type="entry name" value="Protoporphyrinogen_oxidase"/>
</dbReference>
<dbReference type="Pfam" id="PF01593">
    <property type="entry name" value="Amino_oxidase"/>
    <property type="match status" value="1"/>
</dbReference>
<evidence type="ECO:0000259" key="7">
    <source>
        <dbReference type="Pfam" id="PF01593"/>
    </source>
</evidence>
<keyword evidence="2" id="KW-0285">Flavoprotein</keyword>
<protein>
    <submittedName>
        <fullName evidence="8">Unannotated protein</fullName>
    </submittedName>
</protein>
<evidence type="ECO:0000313" key="8">
    <source>
        <dbReference type="EMBL" id="CAB4322410.1"/>
    </source>
</evidence>
<dbReference type="InterPro" id="IPR036188">
    <property type="entry name" value="FAD/NAD-bd_sf"/>
</dbReference>
<evidence type="ECO:0000256" key="1">
    <source>
        <dbReference type="ARBA" id="ARBA00001974"/>
    </source>
</evidence>
<comment type="pathway">
    <text evidence="6">Porphyrin-containing compound metabolism.</text>
</comment>
<dbReference type="InterPro" id="IPR050464">
    <property type="entry name" value="Zeta_carotene_desat/Oxidored"/>
</dbReference>